<name>A0ABN7W6G8_GIGMA</name>
<comment type="caution">
    <text evidence="1">The sequence shown here is derived from an EMBL/GenBank/DDBJ whole genome shotgun (WGS) entry which is preliminary data.</text>
</comment>
<sequence>TNFFERTNPIDFETVNNMGVKLMTSDTELSAETEPNDGQDLHILENIDLSDAVQIWELIGLSMVYKHYVVLLNNMIMNNKMTKFHVRLVSRHWYLDDQQDKKFEALQQESIGISTMFQQKASDIIVSDFHIIEQIRGANMGNAEQKQIISKKVIYASRFSKMKKALNLVLDFGYKKELLNMIARFINQKKAMLENINDEGIQTESEFVMDPLVTKFYEHPSTKRLKSSSEAQNYRRTIHNHAINPQDPNLKIPLNNIHTMDNNTKELDQG</sequence>
<reference evidence="1 2" key="1">
    <citation type="submission" date="2021-06" db="EMBL/GenBank/DDBJ databases">
        <authorList>
            <person name="Kallberg Y."/>
            <person name="Tangrot J."/>
            <person name="Rosling A."/>
        </authorList>
    </citation>
    <scope>NUCLEOTIDE SEQUENCE [LARGE SCALE GENOMIC DNA]</scope>
    <source>
        <strain evidence="1 2">120-4 pot B 10/14</strain>
    </source>
</reference>
<dbReference type="EMBL" id="CAJVQB010032964">
    <property type="protein sequence ID" value="CAG8819066.1"/>
    <property type="molecule type" value="Genomic_DNA"/>
</dbReference>
<accession>A0ABN7W6G8</accession>
<dbReference type="Proteomes" id="UP000789901">
    <property type="component" value="Unassembled WGS sequence"/>
</dbReference>
<evidence type="ECO:0000313" key="2">
    <source>
        <dbReference type="Proteomes" id="UP000789901"/>
    </source>
</evidence>
<proteinExistence type="predicted"/>
<feature type="non-terminal residue" evidence="1">
    <location>
        <position position="1"/>
    </location>
</feature>
<evidence type="ECO:0000313" key="1">
    <source>
        <dbReference type="EMBL" id="CAG8819066.1"/>
    </source>
</evidence>
<organism evidence="1 2">
    <name type="scientific">Gigaspora margarita</name>
    <dbReference type="NCBI Taxonomy" id="4874"/>
    <lineage>
        <taxon>Eukaryota</taxon>
        <taxon>Fungi</taxon>
        <taxon>Fungi incertae sedis</taxon>
        <taxon>Mucoromycota</taxon>
        <taxon>Glomeromycotina</taxon>
        <taxon>Glomeromycetes</taxon>
        <taxon>Diversisporales</taxon>
        <taxon>Gigasporaceae</taxon>
        <taxon>Gigaspora</taxon>
    </lineage>
</organism>
<keyword evidence="2" id="KW-1185">Reference proteome</keyword>
<gene>
    <name evidence="1" type="ORF">GMARGA_LOCUS27213</name>
</gene>
<feature type="non-terminal residue" evidence="1">
    <location>
        <position position="270"/>
    </location>
</feature>
<protein>
    <submittedName>
        <fullName evidence="1">37014_t:CDS:1</fullName>
    </submittedName>
</protein>